<keyword evidence="4 9" id="KW-0812">Transmembrane</keyword>
<keyword evidence="3" id="KW-1003">Cell membrane</keyword>
<reference evidence="11" key="1">
    <citation type="journal article" date="2019" name="PLoS Negl. Trop. Dis.">
        <title>Revisiting the worldwide diversity of Leptospira species in the environment.</title>
        <authorList>
            <person name="Vincent A.T."/>
            <person name="Schiettekatte O."/>
            <person name="Bourhy P."/>
            <person name="Veyrier F.J."/>
            <person name="Picardeau M."/>
        </authorList>
    </citation>
    <scope>NUCLEOTIDE SEQUENCE [LARGE SCALE GENOMIC DNA]</scope>
    <source>
        <strain evidence="11">201800287</strain>
    </source>
</reference>
<evidence type="ECO:0000256" key="9">
    <source>
        <dbReference type="RuleBase" id="RU003942"/>
    </source>
</evidence>
<dbReference type="Pfam" id="PF00893">
    <property type="entry name" value="Multi_Drug_Res"/>
    <property type="match status" value="1"/>
</dbReference>
<evidence type="ECO:0000313" key="11">
    <source>
        <dbReference type="EMBL" id="TGK87920.1"/>
    </source>
</evidence>
<feature type="transmembrane region" description="Helical" evidence="10">
    <location>
        <begin position="62"/>
        <end position="81"/>
    </location>
</feature>
<feature type="transmembrane region" description="Helical" evidence="10">
    <location>
        <begin position="87"/>
        <end position="106"/>
    </location>
</feature>
<evidence type="ECO:0000256" key="10">
    <source>
        <dbReference type="SAM" id="Phobius"/>
    </source>
</evidence>
<dbReference type="InterPro" id="IPR000390">
    <property type="entry name" value="Small_drug/metabolite_transptr"/>
</dbReference>
<dbReference type="Gene3D" id="1.10.3730.20">
    <property type="match status" value="1"/>
</dbReference>
<protein>
    <recommendedName>
        <fullName evidence="8">Guanidinium exporter</fullName>
    </recommendedName>
</protein>
<dbReference type="GO" id="GO:1990961">
    <property type="term" value="P:xenobiotic detoxification by transmembrane export across the plasma membrane"/>
    <property type="evidence" value="ECO:0007669"/>
    <property type="project" value="UniProtKB-ARBA"/>
</dbReference>
<dbReference type="FunFam" id="1.10.3730.20:FF:000001">
    <property type="entry name" value="Quaternary ammonium compound resistance transporter SugE"/>
    <property type="match status" value="1"/>
</dbReference>
<comment type="similarity">
    <text evidence="7">Belongs to the drug/metabolite transporter (DMT) superfamily. Small multidrug resistance (SMR) (TC 2.A.7.1) family. Gdx/SugE subfamily.</text>
</comment>
<keyword evidence="5 10" id="KW-1133">Transmembrane helix</keyword>
<dbReference type="PANTHER" id="PTHR30561:SF0">
    <property type="entry name" value="GUANIDINIUM EXPORTER"/>
    <property type="match status" value="1"/>
</dbReference>
<accession>A0A4R9IHK7</accession>
<proteinExistence type="inferred from homology"/>
<feature type="transmembrane region" description="Helical" evidence="10">
    <location>
        <begin position="33"/>
        <end position="53"/>
    </location>
</feature>
<evidence type="ECO:0000313" key="12">
    <source>
        <dbReference type="Proteomes" id="UP000298009"/>
    </source>
</evidence>
<dbReference type="InterPro" id="IPR037185">
    <property type="entry name" value="EmrE-like"/>
</dbReference>
<dbReference type="PANTHER" id="PTHR30561">
    <property type="entry name" value="SMR FAMILY PROTON-DEPENDENT DRUG EFFLUX TRANSPORTER SUGE"/>
    <property type="match status" value="1"/>
</dbReference>
<dbReference type="Proteomes" id="UP000298009">
    <property type="component" value="Unassembled WGS sequence"/>
</dbReference>
<keyword evidence="6 10" id="KW-0472">Membrane</keyword>
<evidence type="ECO:0000256" key="8">
    <source>
        <dbReference type="ARBA" id="ARBA00039168"/>
    </source>
</evidence>
<dbReference type="GO" id="GO:0005886">
    <property type="term" value="C:plasma membrane"/>
    <property type="evidence" value="ECO:0007669"/>
    <property type="project" value="UniProtKB-SubCell"/>
</dbReference>
<evidence type="ECO:0000256" key="5">
    <source>
        <dbReference type="ARBA" id="ARBA00022989"/>
    </source>
</evidence>
<dbReference type="AlphaFoldDB" id="A0A4R9IHK7"/>
<dbReference type="InterPro" id="IPR045324">
    <property type="entry name" value="Small_multidrug_res"/>
</dbReference>
<evidence type="ECO:0000256" key="4">
    <source>
        <dbReference type="ARBA" id="ARBA00022692"/>
    </source>
</evidence>
<evidence type="ECO:0000256" key="3">
    <source>
        <dbReference type="ARBA" id="ARBA00022475"/>
    </source>
</evidence>
<keyword evidence="12" id="KW-1185">Reference proteome</keyword>
<dbReference type="SUPFAM" id="SSF103481">
    <property type="entry name" value="Multidrug resistance efflux transporter EmrE"/>
    <property type="match status" value="1"/>
</dbReference>
<evidence type="ECO:0000256" key="7">
    <source>
        <dbReference type="ARBA" id="ARBA00038151"/>
    </source>
</evidence>
<comment type="subcellular location">
    <subcellularLocation>
        <location evidence="1 9">Cell membrane</location>
        <topology evidence="1 9">Multi-pass membrane protein</topology>
    </subcellularLocation>
</comment>
<dbReference type="GO" id="GO:0022857">
    <property type="term" value="F:transmembrane transporter activity"/>
    <property type="evidence" value="ECO:0007669"/>
    <property type="project" value="InterPro"/>
</dbReference>
<sequence>MNWILLLVAGLFEVMFAFCLGKAKEATGNESYLWYLGFFISLTLSMVLLIIVTKELPIGTSYAVWTGIGAVGTVLIGILFFKEPTEFWRLFFLSTLVLSVVGLKFVSH</sequence>
<dbReference type="OrthoDB" id="21828at2"/>
<organism evidence="11 12">
    <name type="scientific">Leptospira noumeaensis</name>
    <dbReference type="NCBI Taxonomy" id="2484964"/>
    <lineage>
        <taxon>Bacteria</taxon>
        <taxon>Pseudomonadati</taxon>
        <taxon>Spirochaetota</taxon>
        <taxon>Spirochaetia</taxon>
        <taxon>Leptospirales</taxon>
        <taxon>Leptospiraceae</taxon>
        <taxon>Leptospira</taxon>
    </lineage>
</organism>
<dbReference type="EMBL" id="RQFK01000007">
    <property type="protein sequence ID" value="TGK87920.1"/>
    <property type="molecule type" value="Genomic_DNA"/>
</dbReference>
<comment type="caution">
    <text evidence="11">The sequence shown here is derived from an EMBL/GenBank/DDBJ whole genome shotgun (WGS) entry which is preliminary data.</text>
</comment>
<evidence type="ECO:0000256" key="6">
    <source>
        <dbReference type="ARBA" id="ARBA00023136"/>
    </source>
</evidence>
<dbReference type="RefSeq" id="WP_135599939.1">
    <property type="nucleotide sequence ID" value="NZ_RQFK01000007.1"/>
</dbReference>
<evidence type="ECO:0000256" key="2">
    <source>
        <dbReference type="ARBA" id="ARBA00022448"/>
    </source>
</evidence>
<evidence type="ECO:0000256" key="1">
    <source>
        <dbReference type="ARBA" id="ARBA00004651"/>
    </source>
</evidence>
<name>A0A4R9IHK7_9LEPT</name>
<keyword evidence="2" id="KW-0813">Transport</keyword>
<gene>
    <name evidence="11" type="ORF">EHQ24_01545</name>
</gene>